<proteinExistence type="predicted"/>
<evidence type="ECO:0000313" key="1">
    <source>
        <dbReference type="EMBL" id="TQE91460.1"/>
    </source>
</evidence>
<evidence type="ECO:0008006" key="3">
    <source>
        <dbReference type="Google" id="ProtNLM"/>
    </source>
</evidence>
<protein>
    <recommendedName>
        <fullName evidence="3">CRISPR-associated protein</fullName>
    </recommendedName>
</protein>
<sequence length="442" mass="50302">MNLMGEKLNKLFPELKNPAENENAAMEAEMDVLPYDFISIDDPIESTHCAKKQQDLKTNYTGVMTVDLQLKSPMVAIDEMGDVVEIARKSGGQKNSVPIYDYRNALGKGFHKKIPASSIRGMLHNAAEIIWNDVLTVEESNGSNRKLREYIPADWLSEKNTLENHGLASHFFGFVQNQSNENSKKKNKGIALSSLLQFSDAVTEHAEYQEAYLKPFTLASPKGLLIKGTNRFNMNYMEKTKKRLRPAGRKVYLAGRTKDLEKRCIAETVKEAFRGFVGEHWKINREKHICIENGKAVQLEKIILIAPNTVYTFNIYFKNLKEEELAALVRLIELNAGAEASELAKKATYAIGRGKPLGFGRVRLTVRDIYVRDATKILDLNAPEFSRQIDKAELYKGSNPYQKKYEEYFALTDDQTFDGHKIYQNKGKKVKRYTKLKRGTKL</sequence>
<accession>A0A540V3X9</accession>
<dbReference type="EMBL" id="VIGD01000005">
    <property type="protein sequence ID" value="TQE91460.1"/>
    <property type="molecule type" value="Genomic_DNA"/>
</dbReference>
<comment type="caution">
    <text evidence="1">The sequence shown here is derived from an EMBL/GenBank/DDBJ whole genome shotgun (WGS) entry which is preliminary data.</text>
</comment>
<dbReference type="Proteomes" id="UP000315753">
    <property type="component" value="Unassembled WGS sequence"/>
</dbReference>
<dbReference type="OrthoDB" id="5362408at2"/>
<organism evidence="1 2">
    <name type="scientific">Ureibacillus terrenus</name>
    <dbReference type="NCBI Taxonomy" id="118246"/>
    <lineage>
        <taxon>Bacteria</taxon>
        <taxon>Bacillati</taxon>
        <taxon>Bacillota</taxon>
        <taxon>Bacilli</taxon>
        <taxon>Bacillales</taxon>
        <taxon>Caryophanaceae</taxon>
        <taxon>Ureibacillus</taxon>
    </lineage>
</organism>
<dbReference type="AlphaFoldDB" id="A0A540V3X9"/>
<evidence type="ECO:0000313" key="2">
    <source>
        <dbReference type="Proteomes" id="UP000315753"/>
    </source>
</evidence>
<reference evidence="1 2" key="1">
    <citation type="submission" date="2019-06" db="EMBL/GenBank/DDBJ databases">
        <title>Genome sequence of Ureibacillus terrenus.</title>
        <authorList>
            <person name="Maclea K.S."/>
            <person name="Simoes M."/>
        </authorList>
    </citation>
    <scope>NUCLEOTIDE SEQUENCE [LARGE SCALE GENOMIC DNA]</scope>
    <source>
        <strain evidence="1 2">ATCC BAA-384</strain>
    </source>
</reference>
<gene>
    <name evidence="1" type="ORF">FKZ59_05650</name>
</gene>
<name>A0A540V3X9_9BACL</name>
<dbReference type="RefSeq" id="WP_141601775.1">
    <property type="nucleotide sequence ID" value="NZ_VIGD01000005.1"/>
</dbReference>
<keyword evidence="2" id="KW-1185">Reference proteome</keyword>